<evidence type="ECO:0000313" key="2">
    <source>
        <dbReference type="EMBL" id="MQL98770.1"/>
    </source>
</evidence>
<name>A0A843VZ58_COLES</name>
<feature type="compositionally biased region" description="Basic and acidic residues" evidence="1">
    <location>
        <begin position="148"/>
        <end position="160"/>
    </location>
</feature>
<organism evidence="2 3">
    <name type="scientific">Colocasia esculenta</name>
    <name type="common">Wild taro</name>
    <name type="synonym">Arum esculentum</name>
    <dbReference type="NCBI Taxonomy" id="4460"/>
    <lineage>
        <taxon>Eukaryota</taxon>
        <taxon>Viridiplantae</taxon>
        <taxon>Streptophyta</taxon>
        <taxon>Embryophyta</taxon>
        <taxon>Tracheophyta</taxon>
        <taxon>Spermatophyta</taxon>
        <taxon>Magnoliopsida</taxon>
        <taxon>Liliopsida</taxon>
        <taxon>Araceae</taxon>
        <taxon>Aroideae</taxon>
        <taxon>Colocasieae</taxon>
        <taxon>Colocasia</taxon>
    </lineage>
</organism>
<comment type="caution">
    <text evidence="2">The sequence shown here is derived from an EMBL/GenBank/DDBJ whole genome shotgun (WGS) entry which is preliminary data.</text>
</comment>
<sequence length="184" mass="20960">MDRFRRMPDREDCSRIGEEGREGASRIPNVSVDDRMRVPEYPFFHEGRLDNLNAFSANRGMLGEVGYGRVKEKTWPGAEKFAQAPLTHEGDLNALFWEGVTLGENMYIPSSGVIPPDDQQNVDEYVEASMEDEDTFEGSIGTWSPLERNGREESQEQSTDRKRKFVDVGDNAMQKKEKEAIHRG</sequence>
<feature type="region of interest" description="Disordered" evidence="1">
    <location>
        <begin position="1"/>
        <end position="31"/>
    </location>
</feature>
<dbReference type="AlphaFoldDB" id="A0A843VZ58"/>
<proteinExistence type="predicted"/>
<feature type="compositionally biased region" description="Basic and acidic residues" evidence="1">
    <location>
        <begin position="173"/>
        <end position="184"/>
    </location>
</feature>
<keyword evidence="3" id="KW-1185">Reference proteome</keyword>
<reference evidence="2" key="1">
    <citation type="submission" date="2017-07" db="EMBL/GenBank/DDBJ databases">
        <title>Taro Niue Genome Assembly and Annotation.</title>
        <authorList>
            <person name="Atibalentja N."/>
            <person name="Keating K."/>
            <person name="Fields C.J."/>
        </authorList>
    </citation>
    <scope>NUCLEOTIDE SEQUENCE</scope>
    <source>
        <strain evidence="2">Niue_2</strain>
        <tissue evidence="2">Leaf</tissue>
    </source>
</reference>
<evidence type="ECO:0000256" key="1">
    <source>
        <dbReference type="SAM" id="MobiDB-lite"/>
    </source>
</evidence>
<gene>
    <name evidence="2" type="ORF">Taro_031484</name>
</gene>
<accession>A0A843VZ58</accession>
<evidence type="ECO:0000313" key="3">
    <source>
        <dbReference type="Proteomes" id="UP000652761"/>
    </source>
</evidence>
<dbReference type="EMBL" id="NMUH01002236">
    <property type="protein sequence ID" value="MQL98770.1"/>
    <property type="molecule type" value="Genomic_DNA"/>
</dbReference>
<dbReference type="Proteomes" id="UP000652761">
    <property type="component" value="Unassembled WGS sequence"/>
</dbReference>
<feature type="compositionally biased region" description="Basic and acidic residues" evidence="1">
    <location>
        <begin position="1"/>
        <end position="24"/>
    </location>
</feature>
<feature type="region of interest" description="Disordered" evidence="1">
    <location>
        <begin position="131"/>
        <end position="184"/>
    </location>
</feature>
<protein>
    <submittedName>
        <fullName evidence="2">Uncharacterized protein</fullName>
    </submittedName>
</protein>